<sequence length="874" mass="98026">MRRGRRATTCAPSKWLVGVVLLSAALLVWRVIIGPNGRGVRESGSAASDQAEGHHDSIGDKHVAVVVFATNPETVVAHMHTLWGCDPTADTLIVAPTHDIDTLREGLTKQKRHSWKLWSYTEPTTRSAVVREAVGVALSNFPHATHVMLSTTSRRPIESNFLRSLLEPLGNQEWSVSTCTSVFEGEDQNLYVEDMGLDAAEGNLGLETAPFILRRFHGLSMNSHRLAGQHTADFVTPHCTLMPRRVANLFVATTDGVDIGIPDPLTVEKWIVEPSTRLHFLGLGVLNFHQLRGQPTPEDGAIIAQVDNFRRNIIPKLKAYARRFGNASRLIARLDAPQWRPRVIDNSTANVQRAFLEQVRTIMDTYRRFLLIDLDAGSLSGDLLLLKLSHQIRKFGGRLFAVRSFARVITSALPREVSELVALHGFRIRAASVPLLAGPIVPRIPGEVLSGSFRGSEQTSAKTVVVWDTVCCGCCGFSSEIMHFLHPLRQLRRVRVTVGQDCFCNGYDAYVSDNIMRMSMEPAGLPLIAPPSDIVIWVSHAGPWSYYNHELVLRRPDYFVGRSMYEFTKIPKQWVAQIKPINEVWAPGKWVRDVFVANGIDASKIIVMPEAIDVEYFDPGVRRTIPLPLVGRHLKWKRFCNGAGSASNFKFFSNFKWEPRKGWEILFEAYFREFSRSAAVSLYVLTNVVGTMLSNVTQIESQFELWAATRGLNTDMRSKPHFCIITETIPEELIGDLYNSADAFVLPTRGEGWGLPTIQAMSLGKPTISTAWGGQMEFMSRETSFMIELDGLEEIPEDSIYGHDLGKKWAVPSVRHTAELMRYVMTEREHAAAVGRRARAHIVAHFSEEAVALLADKRFHEIESWIRHLRSLKR</sequence>
<evidence type="ECO:0008006" key="2">
    <source>
        <dbReference type="Google" id="ProtNLM"/>
    </source>
</evidence>
<dbReference type="SUPFAM" id="SSF53756">
    <property type="entry name" value="UDP-Glycosyltransferase/glycogen phosphorylase"/>
    <property type="match status" value="1"/>
</dbReference>
<dbReference type="PANTHER" id="PTHR46656:SF3">
    <property type="entry name" value="PUTATIVE-RELATED"/>
    <property type="match status" value="1"/>
</dbReference>
<dbReference type="Gene3D" id="3.40.50.2000">
    <property type="entry name" value="Glycogen Phosphorylase B"/>
    <property type="match status" value="1"/>
</dbReference>
<reference evidence="1" key="1">
    <citation type="submission" date="2021-01" db="EMBL/GenBank/DDBJ databases">
        <authorList>
            <person name="Corre E."/>
            <person name="Pelletier E."/>
            <person name="Niang G."/>
            <person name="Scheremetjew M."/>
            <person name="Finn R."/>
            <person name="Kale V."/>
            <person name="Holt S."/>
            <person name="Cochrane G."/>
            <person name="Meng A."/>
            <person name="Brown T."/>
            <person name="Cohen L."/>
        </authorList>
    </citation>
    <scope>NUCLEOTIDE SEQUENCE</scope>
    <source>
        <strain evidence="1">CCAP 1951/1</strain>
    </source>
</reference>
<gene>
    <name evidence="1" type="ORF">NDES1114_LOCUS18930</name>
</gene>
<dbReference type="Pfam" id="PF13692">
    <property type="entry name" value="Glyco_trans_1_4"/>
    <property type="match status" value="1"/>
</dbReference>
<dbReference type="EMBL" id="HBGF01028574">
    <property type="protein sequence ID" value="CAD9124123.1"/>
    <property type="molecule type" value="Transcribed_RNA"/>
</dbReference>
<dbReference type="PANTHER" id="PTHR46656">
    <property type="entry name" value="PUTATIVE-RELATED"/>
    <property type="match status" value="1"/>
</dbReference>
<organism evidence="1">
    <name type="scientific">Neobodo designis</name>
    <name type="common">Flagellated protozoan</name>
    <name type="synonym">Bodo designis</name>
    <dbReference type="NCBI Taxonomy" id="312471"/>
    <lineage>
        <taxon>Eukaryota</taxon>
        <taxon>Discoba</taxon>
        <taxon>Euglenozoa</taxon>
        <taxon>Kinetoplastea</taxon>
        <taxon>Metakinetoplastina</taxon>
        <taxon>Neobodonida</taxon>
        <taxon>Neobodo</taxon>
    </lineage>
</organism>
<accession>A0A7S1M7U1</accession>
<proteinExistence type="predicted"/>
<protein>
    <recommendedName>
        <fullName evidence="2">Glycosyl transferase family 1 domain-containing protein</fullName>
    </recommendedName>
</protein>
<name>A0A7S1M7U1_NEODS</name>
<dbReference type="AlphaFoldDB" id="A0A7S1M7U1"/>
<evidence type="ECO:0000313" key="1">
    <source>
        <dbReference type="EMBL" id="CAD9124123.1"/>
    </source>
</evidence>